<proteinExistence type="predicted"/>
<dbReference type="Proteomes" id="UP000755585">
    <property type="component" value="Unassembled WGS sequence"/>
</dbReference>
<dbReference type="RefSeq" id="WP_209698198.1">
    <property type="nucleotide sequence ID" value="NZ_BAAAVU010000017.1"/>
</dbReference>
<accession>A0ABS4UVA0</accession>
<evidence type="ECO:0000256" key="2">
    <source>
        <dbReference type="ARBA" id="ARBA00022679"/>
    </source>
</evidence>
<dbReference type="PANTHER" id="PTHR45947:SF3">
    <property type="entry name" value="SULFOQUINOVOSYL TRANSFERASE SQD2"/>
    <property type="match status" value="1"/>
</dbReference>
<evidence type="ECO:0000259" key="3">
    <source>
        <dbReference type="Pfam" id="PF00534"/>
    </source>
</evidence>
<evidence type="ECO:0000313" key="6">
    <source>
        <dbReference type="Proteomes" id="UP000755585"/>
    </source>
</evidence>
<dbReference type="PANTHER" id="PTHR45947">
    <property type="entry name" value="SULFOQUINOVOSYL TRANSFERASE SQD2"/>
    <property type="match status" value="1"/>
</dbReference>
<evidence type="ECO:0000256" key="1">
    <source>
        <dbReference type="ARBA" id="ARBA00022676"/>
    </source>
</evidence>
<evidence type="ECO:0000259" key="4">
    <source>
        <dbReference type="Pfam" id="PF13439"/>
    </source>
</evidence>
<comment type="caution">
    <text evidence="5">The sequence shown here is derived from an EMBL/GenBank/DDBJ whole genome shotgun (WGS) entry which is preliminary data.</text>
</comment>
<dbReference type="EMBL" id="JAGINT010000002">
    <property type="protein sequence ID" value="MBP2355546.1"/>
    <property type="molecule type" value="Genomic_DNA"/>
</dbReference>
<feature type="domain" description="Glycosyltransferase subfamily 4-like N-terminal" evidence="4">
    <location>
        <begin position="48"/>
        <end position="194"/>
    </location>
</feature>
<keyword evidence="1" id="KW-0328">Glycosyltransferase</keyword>
<dbReference type="Gene3D" id="3.40.50.2000">
    <property type="entry name" value="Glycogen Phosphorylase B"/>
    <property type="match status" value="2"/>
</dbReference>
<sequence length="399" mass="42502">MSTQPEGAPIEGGRIEGGRIEVAVIVTRFIAGAGGVALRGVLPLDPSRYRVTIITGQGGPLTDRAAAAGMRVLIEPSLVSPLSPNDDRRALRRLTELCTEGGYDVVHTHSAKAGALGRLAAHRARVPRIVHTYHGFPFHQFQNPVRRAAYIAVERRLARITDDVLAIGTGVATEALRLGLATPSTLRTITPVVDAVTVPRTESSRTAARAELGVDATTPLIGTVGRIDYQKAPEHLIAAIAVLRHTDAVAVWIGSGPGDREAKELVRRAGLTDRFRFVGERSDVPQLLPAFDVFAMASRYEGLPCAVVEAMRCGIPVVATAVNSVPDLVVPGESGLLVPPGRPRLLAEAIDDLLADRRKAQRMARRGQAAAGSTYNAESLAEVLDEVYSAGRRTELVTS</sequence>
<dbReference type="Pfam" id="PF00534">
    <property type="entry name" value="Glycos_transf_1"/>
    <property type="match status" value="1"/>
</dbReference>
<evidence type="ECO:0000313" key="5">
    <source>
        <dbReference type="EMBL" id="MBP2355546.1"/>
    </source>
</evidence>
<dbReference type="InterPro" id="IPR050194">
    <property type="entry name" value="Glycosyltransferase_grp1"/>
</dbReference>
<protein>
    <submittedName>
        <fullName evidence="5">Glycosyltransferase involved in cell wall biosynthesis</fullName>
    </submittedName>
</protein>
<name>A0ABS4UVA0_9ACTN</name>
<keyword evidence="6" id="KW-1185">Reference proteome</keyword>
<gene>
    <name evidence="5" type="ORF">JOF29_006656</name>
</gene>
<organism evidence="5 6">
    <name type="scientific">Kribbella aluminosa</name>
    <dbReference type="NCBI Taxonomy" id="416017"/>
    <lineage>
        <taxon>Bacteria</taxon>
        <taxon>Bacillati</taxon>
        <taxon>Actinomycetota</taxon>
        <taxon>Actinomycetes</taxon>
        <taxon>Propionibacteriales</taxon>
        <taxon>Kribbellaceae</taxon>
        <taxon>Kribbella</taxon>
    </lineage>
</organism>
<dbReference type="SUPFAM" id="SSF53756">
    <property type="entry name" value="UDP-Glycosyltransferase/glycogen phosphorylase"/>
    <property type="match status" value="1"/>
</dbReference>
<reference evidence="5 6" key="1">
    <citation type="submission" date="2021-03" db="EMBL/GenBank/DDBJ databases">
        <title>Sequencing the genomes of 1000 actinobacteria strains.</title>
        <authorList>
            <person name="Klenk H.-P."/>
        </authorList>
    </citation>
    <scope>NUCLEOTIDE SEQUENCE [LARGE SCALE GENOMIC DNA]</scope>
    <source>
        <strain evidence="5 6">DSM 18824</strain>
    </source>
</reference>
<keyword evidence="2" id="KW-0808">Transferase</keyword>
<dbReference type="InterPro" id="IPR028098">
    <property type="entry name" value="Glyco_trans_4-like_N"/>
</dbReference>
<dbReference type="Pfam" id="PF13439">
    <property type="entry name" value="Glyco_transf_4"/>
    <property type="match status" value="1"/>
</dbReference>
<dbReference type="InterPro" id="IPR001296">
    <property type="entry name" value="Glyco_trans_1"/>
</dbReference>
<feature type="domain" description="Glycosyl transferase family 1" evidence="3">
    <location>
        <begin position="205"/>
        <end position="368"/>
    </location>
</feature>